<feature type="region of interest" description="Disordered" evidence="6">
    <location>
        <begin position="66"/>
        <end position="117"/>
    </location>
</feature>
<sequence>MVSKYYIGLTCAIIPRPTRNNNARFFSLQDTMDIDKLFKVPKLPTSGKRKLPDNPSMDMLKRMRMDETSGSSVSSTTTNSSLPNGDETKKLRPRVEEVRDEDDRMEGVGEDEGFAPGNDADYFVEEDDEGRFFGGGLTSEQKEILNIFDHAGGEGAQDDPDALSITSVRRMLLRFERAVNKNQDHRSKYPNDPTKFIDSEADLDAAIKSLLPLAQSPALAYPELVRAGAVTLLIGLLSHENADIVIDVVEVIHELTDEDVGNEDADEDEAGEQRTAEEALKLLIEALLENSILELLVDNLVRLNEKEDSDRQGVFHVLGIFENILGFNPDLATRLVSKTTMLTWLLTRVQDKAHDENRGYAAELLSILLQNNKPNRIEFGKKDGVEVCLKVLSQFRRRDPVDADETEFMENVFDALCSALGEESIKKQFLTAEGPDLMVLIMQEKRQSRSRSIKTLDYAMSGTAGTDICDAFVEAQGLKTIFSALMGQMKKQKSGAAPASEDVSHSLGILSSLFSNLPSDSTARIRLLAKFVEKNYEKVDKLLEIRDGATGRLKVVEKEIAAERDELLADGEEIGADEEDTWYLRKLDGGLFTLQTVDYILAWIAMEDDGVRGHLLQMLDRKNLAMKDIIQTLKTFYDNVDAEETSDSEDRAPTQKEILAALITSLEPSE</sequence>
<name>A0AAD2HII0_9AGAR</name>
<comment type="caution">
    <text evidence="8">The sequence shown here is derived from an EMBL/GenBank/DDBJ whole genome shotgun (WGS) entry which is preliminary data.</text>
</comment>
<dbReference type="InterPro" id="IPR016024">
    <property type="entry name" value="ARM-type_fold"/>
</dbReference>
<evidence type="ECO:0000259" key="7">
    <source>
        <dbReference type="SMART" id="SM01156"/>
    </source>
</evidence>
<evidence type="ECO:0000256" key="4">
    <source>
        <dbReference type="ARBA" id="ARBA00023054"/>
    </source>
</evidence>
<accession>A0AAD2HII0</accession>
<comment type="subcellular location">
    <subcellularLocation>
        <location evidence="1">Nucleus</location>
    </subcellularLocation>
</comment>
<organism evidence="8 9">
    <name type="scientific">Mycena citricolor</name>
    <dbReference type="NCBI Taxonomy" id="2018698"/>
    <lineage>
        <taxon>Eukaryota</taxon>
        <taxon>Fungi</taxon>
        <taxon>Dikarya</taxon>
        <taxon>Basidiomycota</taxon>
        <taxon>Agaricomycotina</taxon>
        <taxon>Agaricomycetes</taxon>
        <taxon>Agaricomycetidae</taxon>
        <taxon>Agaricales</taxon>
        <taxon>Marasmiineae</taxon>
        <taxon>Mycenaceae</taxon>
        <taxon>Mycena</taxon>
    </lineage>
</organism>
<evidence type="ECO:0000313" key="8">
    <source>
        <dbReference type="EMBL" id="CAK5275538.1"/>
    </source>
</evidence>
<keyword evidence="3" id="KW-0677">Repeat</keyword>
<dbReference type="InterPro" id="IPR011989">
    <property type="entry name" value="ARM-like"/>
</dbReference>
<dbReference type="Gene3D" id="1.25.10.10">
    <property type="entry name" value="Leucine-rich Repeat Variant"/>
    <property type="match status" value="1"/>
</dbReference>
<evidence type="ECO:0000256" key="5">
    <source>
        <dbReference type="ARBA" id="ARBA00023242"/>
    </source>
</evidence>
<proteinExistence type="predicted"/>
<dbReference type="AlphaFoldDB" id="A0AAD2HII0"/>
<evidence type="ECO:0000313" key="9">
    <source>
        <dbReference type="Proteomes" id="UP001295794"/>
    </source>
</evidence>
<keyword evidence="2" id="KW-0597">Phosphoprotein</keyword>
<dbReference type="Pfam" id="PF08216">
    <property type="entry name" value="CTNNBL"/>
    <property type="match status" value="1"/>
</dbReference>
<dbReference type="FunFam" id="1.25.10.10:FF:001136">
    <property type="entry name" value="Beta-catenin-like protein 1"/>
    <property type="match status" value="1"/>
</dbReference>
<gene>
    <name evidence="8" type="ORF">MYCIT1_LOCUS23362</name>
</gene>
<feature type="compositionally biased region" description="Low complexity" evidence="6">
    <location>
        <begin position="68"/>
        <end position="81"/>
    </location>
</feature>
<dbReference type="PANTHER" id="PTHR14978:SF0">
    <property type="entry name" value="BETA-CATENIN-LIKE PROTEIN 1"/>
    <property type="match status" value="1"/>
</dbReference>
<evidence type="ECO:0000256" key="3">
    <source>
        <dbReference type="ARBA" id="ARBA00022737"/>
    </source>
</evidence>
<dbReference type="GO" id="GO:0005681">
    <property type="term" value="C:spliceosomal complex"/>
    <property type="evidence" value="ECO:0007669"/>
    <property type="project" value="TreeGrafter"/>
</dbReference>
<dbReference type="EMBL" id="CAVNYO010000405">
    <property type="protein sequence ID" value="CAK5275538.1"/>
    <property type="molecule type" value="Genomic_DNA"/>
</dbReference>
<protein>
    <recommendedName>
        <fullName evidence="7">Beta-catenin-like protein 1 N-terminal domain-containing protein</fullName>
    </recommendedName>
</protein>
<dbReference type="PANTHER" id="PTHR14978">
    <property type="entry name" value="BETA-CATENIN-LIKE PROTEIN 1 NUCLEAR ASSOCIATED PROTEIN"/>
    <property type="match status" value="1"/>
</dbReference>
<dbReference type="GO" id="GO:0010467">
    <property type="term" value="P:gene expression"/>
    <property type="evidence" value="ECO:0007669"/>
    <property type="project" value="UniProtKB-ARBA"/>
</dbReference>
<dbReference type="InterPro" id="IPR013180">
    <property type="entry name" value="CTNNBL1_N"/>
</dbReference>
<evidence type="ECO:0000256" key="2">
    <source>
        <dbReference type="ARBA" id="ARBA00022553"/>
    </source>
</evidence>
<dbReference type="InterPro" id="IPR039678">
    <property type="entry name" value="CTNNBL1"/>
</dbReference>
<reference evidence="8" key="1">
    <citation type="submission" date="2023-11" db="EMBL/GenBank/DDBJ databases">
        <authorList>
            <person name="De Vega J J."/>
            <person name="De Vega J J."/>
        </authorList>
    </citation>
    <scope>NUCLEOTIDE SEQUENCE</scope>
</reference>
<feature type="compositionally biased region" description="Basic and acidic residues" evidence="6">
    <location>
        <begin position="86"/>
        <end position="107"/>
    </location>
</feature>
<evidence type="ECO:0000256" key="6">
    <source>
        <dbReference type="SAM" id="MobiDB-lite"/>
    </source>
</evidence>
<feature type="domain" description="Beta-catenin-like protein 1 N-terminal" evidence="7">
    <location>
        <begin position="137"/>
        <end position="249"/>
    </location>
</feature>
<keyword evidence="9" id="KW-1185">Reference proteome</keyword>
<dbReference type="SMART" id="SM01156">
    <property type="entry name" value="DUF1716"/>
    <property type="match status" value="1"/>
</dbReference>
<dbReference type="Proteomes" id="UP001295794">
    <property type="component" value="Unassembled WGS sequence"/>
</dbReference>
<evidence type="ECO:0000256" key="1">
    <source>
        <dbReference type="ARBA" id="ARBA00004123"/>
    </source>
</evidence>
<keyword evidence="4" id="KW-0175">Coiled coil</keyword>
<dbReference type="SUPFAM" id="SSF48371">
    <property type="entry name" value="ARM repeat"/>
    <property type="match status" value="1"/>
</dbReference>
<keyword evidence="5" id="KW-0539">Nucleus</keyword>